<dbReference type="Pfam" id="PF02391">
    <property type="entry name" value="MoaE"/>
    <property type="match status" value="1"/>
</dbReference>
<feature type="non-terminal residue" evidence="1">
    <location>
        <position position="1"/>
    </location>
</feature>
<comment type="caution">
    <text evidence="1">The sequence shown here is derived from an EMBL/GenBank/DDBJ whole genome shotgun (WGS) entry which is preliminary data.</text>
</comment>
<dbReference type="GO" id="GO:0030366">
    <property type="term" value="F:molybdopterin synthase activity"/>
    <property type="evidence" value="ECO:0007669"/>
    <property type="project" value="UniProtKB-EC"/>
</dbReference>
<dbReference type="SUPFAM" id="SSF54690">
    <property type="entry name" value="Molybdopterin synthase subunit MoaE"/>
    <property type="match status" value="1"/>
</dbReference>
<gene>
    <name evidence="1" type="primary">NIT8</name>
    <name evidence="1" type="ORF">LTR16_012099</name>
</gene>
<keyword evidence="1" id="KW-0808">Transferase</keyword>
<reference evidence="1 2" key="1">
    <citation type="submission" date="2023-08" db="EMBL/GenBank/DDBJ databases">
        <title>Black Yeasts Isolated from many extreme environments.</title>
        <authorList>
            <person name="Coleine C."/>
            <person name="Stajich J.E."/>
            <person name="Selbmann L."/>
        </authorList>
    </citation>
    <scope>NUCLEOTIDE SEQUENCE [LARGE SCALE GENOMIC DNA]</scope>
    <source>
        <strain evidence="1 2">CCFEE 536</strain>
    </source>
</reference>
<keyword evidence="2" id="KW-1185">Reference proteome</keyword>
<name>A0ABR0LRT2_9PEZI</name>
<dbReference type="EMBL" id="JAVRRA010012255">
    <property type="protein sequence ID" value="KAK5239280.1"/>
    <property type="molecule type" value="Genomic_DNA"/>
</dbReference>
<evidence type="ECO:0000313" key="1">
    <source>
        <dbReference type="EMBL" id="KAK5239280.1"/>
    </source>
</evidence>
<evidence type="ECO:0000313" key="2">
    <source>
        <dbReference type="Proteomes" id="UP001357485"/>
    </source>
</evidence>
<dbReference type="InterPro" id="IPR003448">
    <property type="entry name" value="Mopterin_biosynth_MoaE"/>
</dbReference>
<accession>A0ABR0LRT2</accession>
<dbReference type="Proteomes" id="UP001357485">
    <property type="component" value="Unassembled WGS sequence"/>
</dbReference>
<protein>
    <submittedName>
        <fullName evidence="1">Molybdopterin synthase catalytic subunit</fullName>
        <ecNumber evidence="1">2.8.1.12</ecNumber>
    </submittedName>
</protein>
<sequence>HLSYSSYPPLALRTLLSIARSMHSTHGLTAIALIHRLGTVPIGEESILIAVSAPHRQAAWRAGEEALEVCKEKTEVWKLEVLGEGGGSVWRANRDGQGQEGKVVGGEQVGVEGEGVGRRRSSMIMDGERDDR</sequence>
<proteinExistence type="predicted"/>
<dbReference type="InterPro" id="IPR036563">
    <property type="entry name" value="MoaE_sf"/>
</dbReference>
<dbReference type="Gene3D" id="3.90.1170.40">
    <property type="entry name" value="Molybdopterin biosynthesis MoaE subunit"/>
    <property type="match status" value="1"/>
</dbReference>
<dbReference type="CDD" id="cd00756">
    <property type="entry name" value="MoaE"/>
    <property type="match status" value="1"/>
</dbReference>
<dbReference type="EC" id="2.8.1.12" evidence="1"/>
<organism evidence="1 2">
    <name type="scientific">Cryomyces antarcticus</name>
    <dbReference type="NCBI Taxonomy" id="329879"/>
    <lineage>
        <taxon>Eukaryota</taxon>
        <taxon>Fungi</taxon>
        <taxon>Dikarya</taxon>
        <taxon>Ascomycota</taxon>
        <taxon>Pezizomycotina</taxon>
        <taxon>Dothideomycetes</taxon>
        <taxon>Dothideomycetes incertae sedis</taxon>
        <taxon>Cryomyces</taxon>
    </lineage>
</organism>
<dbReference type="PANTHER" id="PTHR23404">
    <property type="entry name" value="MOLYBDOPTERIN SYNTHASE RELATED"/>
    <property type="match status" value="1"/>
</dbReference>